<organism evidence="2 3">
    <name type="scientific">Trifolium medium</name>
    <dbReference type="NCBI Taxonomy" id="97028"/>
    <lineage>
        <taxon>Eukaryota</taxon>
        <taxon>Viridiplantae</taxon>
        <taxon>Streptophyta</taxon>
        <taxon>Embryophyta</taxon>
        <taxon>Tracheophyta</taxon>
        <taxon>Spermatophyta</taxon>
        <taxon>Magnoliopsida</taxon>
        <taxon>eudicotyledons</taxon>
        <taxon>Gunneridae</taxon>
        <taxon>Pentapetalae</taxon>
        <taxon>rosids</taxon>
        <taxon>fabids</taxon>
        <taxon>Fabales</taxon>
        <taxon>Fabaceae</taxon>
        <taxon>Papilionoideae</taxon>
        <taxon>50 kb inversion clade</taxon>
        <taxon>NPAAA clade</taxon>
        <taxon>Hologalegina</taxon>
        <taxon>IRL clade</taxon>
        <taxon>Trifolieae</taxon>
        <taxon>Trifolium</taxon>
    </lineage>
</organism>
<comment type="caution">
    <text evidence="2">The sequence shown here is derived from an EMBL/GenBank/DDBJ whole genome shotgun (WGS) entry which is preliminary data.</text>
</comment>
<reference evidence="2 3" key="1">
    <citation type="journal article" date="2018" name="Front. Plant Sci.">
        <title>Red Clover (Trifolium pratense) and Zigzag Clover (T. medium) - A Picture of Genomic Similarities and Differences.</title>
        <authorList>
            <person name="Dluhosova J."/>
            <person name="Istvanek J."/>
            <person name="Nedelnik J."/>
            <person name="Repkova J."/>
        </authorList>
    </citation>
    <scope>NUCLEOTIDE SEQUENCE [LARGE SCALE GENOMIC DNA]</scope>
    <source>
        <strain evidence="3">cv. 10/8</strain>
        <tissue evidence="2">Leaf</tissue>
    </source>
</reference>
<feature type="non-terminal residue" evidence="2">
    <location>
        <position position="34"/>
    </location>
</feature>
<sequence length="34" mass="3505">MHCHNITLTSGSKSKAASSASNQPPPLTVKQEPG</sequence>
<dbReference type="EMBL" id="LXQA010959000">
    <property type="protein sequence ID" value="MCI78784.1"/>
    <property type="molecule type" value="Genomic_DNA"/>
</dbReference>
<protein>
    <submittedName>
        <fullName evidence="2">Uncharacterized protein</fullName>
    </submittedName>
</protein>
<name>A0A392URX6_9FABA</name>
<evidence type="ECO:0000256" key="1">
    <source>
        <dbReference type="SAM" id="MobiDB-lite"/>
    </source>
</evidence>
<evidence type="ECO:0000313" key="3">
    <source>
        <dbReference type="Proteomes" id="UP000265520"/>
    </source>
</evidence>
<feature type="compositionally biased region" description="Low complexity" evidence="1">
    <location>
        <begin position="10"/>
        <end position="21"/>
    </location>
</feature>
<keyword evidence="3" id="KW-1185">Reference proteome</keyword>
<accession>A0A392URX6</accession>
<evidence type="ECO:0000313" key="2">
    <source>
        <dbReference type="EMBL" id="MCI78784.1"/>
    </source>
</evidence>
<dbReference type="AlphaFoldDB" id="A0A392URX6"/>
<feature type="region of interest" description="Disordered" evidence="1">
    <location>
        <begin position="1"/>
        <end position="34"/>
    </location>
</feature>
<proteinExistence type="predicted"/>
<dbReference type="Proteomes" id="UP000265520">
    <property type="component" value="Unassembled WGS sequence"/>
</dbReference>
<gene>
    <name evidence="2" type="ORF">A2U01_0100055</name>
</gene>